<reference evidence="18" key="2">
    <citation type="submission" date="2013-10" db="EMBL/GenBank/DDBJ databases">
        <authorList>
            <person name="Aslett M."/>
        </authorList>
    </citation>
    <scope>NUCLEOTIDE SEQUENCE [LARGE SCALE GENOMIC DNA]</scope>
    <source>
        <strain evidence="18">Houghton</strain>
    </source>
</reference>
<dbReference type="GeneID" id="25472535"/>
<dbReference type="PROSITE" id="PS50255">
    <property type="entry name" value="CYTOCHROME_B5_2"/>
    <property type="match status" value="1"/>
</dbReference>
<evidence type="ECO:0000256" key="8">
    <source>
        <dbReference type="ARBA" id="ARBA00022832"/>
    </source>
</evidence>
<feature type="transmembrane region" description="Helical" evidence="16">
    <location>
        <begin position="289"/>
        <end position="307"/>
    </location>
</feature>
<keyword evidence="9" id="KW-0862">Zinc</keyword>
<keyword evidence="14" id="KW-0275">Fatty acid biosynthesis</keyword>
<dbReference type="Pfam" id="PF00173">
    <property type="entry name" value="Cyt-b5"/>
    <property type="match status" value="1"/>
</dbReference>
<dbReference type="EMBL" id="HG722562">
    <property type="protein sequence ID" value="CDJ62704.1"/>
    <property type="molecule type" value="Genomic_DNA"/>
</dbReference>
<feature type="transmembrane region" description="Helical" evidence="16">
    <location>
        <begin position="346"/>
        <end position="365"/>
    </location>
</feature>
<dbReference type="AlphaFoldDB" id="U6MJS7"/>
<keyword evidence="13 16" id="KW-0472">Membrane</keyword>
<dbReference type="Pfam" id="PF04116">
    <property type="entry name" value="FA_hydroxylase"/>
    <property type="match status" value="1"/>
</dbReference>
<evidence type="ECO:0000256" key="1">
    <source>
        <dbReference type="ARBA" id="ARBA00001947"/>
    </source>
</evidence>
<comment type="similarity">
    <text evidence="3">Belongs to the sterol desaturase family. SCS7 subfamily.</text>
</comment>
<evidence type="ECO:0000256" key="5">
    <source>
        <dbReference type="ARBA" id="ARBA00022692"/>
    </source>
</evidence>
<gene>
    <name evidence="18" type="ORF">ENH_00023650</name>
</gene>
<dbReference type="GO" id="GO:0006633">
    <property type="term" value="P:fatty acid biosynthetic process"/>
    <property type="evidence" value="ECO:0007669"/>
    <property type="project" value="UniProtKB-KW"/>
</dbReference>
<dbReference type="Proteomes" id="UP000030754">
    <property type="component" value="Unassembled WGS sequence"/>
</dbReference>
<evidence type="ECO:0000256" key="9">
    <source>
        <dbReference type="ARBA" id="ARBA00022833"/>
    </source>
</evidence>
<dbReference type="InterPro" id="IPR036400">
    <property type="entry name" value="Cyt_B5-like_heme/steroid_sf"/>
</dbReference>
<feature type="region of interest" description="Disordered" evidence="15">
    <location>
        <begin position="144"/>
        <end position="208"/>
    </location>
</feature>
<sequence>MSDAAVLQPAPLAPSAGEGLCASGAAAAAGTAAAAAAAAGCCPACPQHGVLLSQQQLEASAAANASSKLVVYKGLVLDVQGFMHPGGNDLLQPFFGKDLTEAFEEVGHSSRALQQLRGLAVGILEQQRELYEAWAGSACLCSSSSSSSSKASSKKKPAKPAAAAAAAAAAHDSTTDNESETSLGSDGSSKPAGGPQGGPHGGPQGGPPNLETLIDFSKPLVPQIYYMRHDLYKYCSQTPQCTDKVYTLLPWPKLEPLTKTRWWQVLLLWGPVCCYLACCSFQAHPWPWSLGMLFFGFFIWTFVEYCLHRFLFHFPEDKLPDSGAVRVLHFLLHSVHHMLPMDPLRLVMPPVLLLLLSLPVFFLFSAIFPQWFVWGAWPGGLCGYLCYDLLHYQTHHCSLADKVPYINTLRVYHMKHHFKYPDLGFGVTSKFWDIVFGTPIEDGKKNAK</sequence>
<keyword evidence="4" id="KW-0444">Lipid biosynthesis</keyword>
<evidence type="ECO:0000256" key="16">
    <source>
        <dbReference type="SAM" id="Phobius"/>
    </source>
</evidence>
<evidence type="ECO:0000313" key="18">
    <source>
        <dbReference type="EMBL" id="CDJ62704.1"/>
    </source>
</evidence>
<dbReference type="OrthoDB" id="260519at2759"/>
<evidence type="ECO:0000256" key="11">
    <source>
        <dbReference type="ARBA" id="ARBA00023002"/>
    </source>
</evidence>
<evidence type="ECO:0000313" key="19">
    <source>
        <dbReference type="Proteomes" id="UP000030754"/>
    </source>
</evidence>
<dbReference type="PANTHER" id="PTHR12863">
    <property type="entry name" value="FATTY ACID HYDROXYLASE"/>
    <property type="match status" value="1"/>
</dbReference>
<evidence type="ECO:0000256" key="7">
    <source>
        <dbReference type="ARBA" id="ARBA00022824"/>
    </source>
</evidence>
<dbReference type="GO" id="GO:0080132">
    <property type="term" value="F:fatty acid 2-hydroxylase activity"/>
    <property type="evidence" value="ECO:0007669"/>
    <property type="project" value="InterPro"/>
</dbReference>
<reference evidence="18" key="1">
    <citation type="submission" date="2013-10" db="EMBL/GenBank/DDBJ databases">
        <title>Genomic analysis of the causative agents of coccidiosis in chickens.</title>
        <authorList>
            <person name="Reid A.J."/>
            <person name="Blake D."/>
            <person name="Billington K."/>
            <person name="Browne H."/>
            <person name="Dunn M."/>
            <person name="Hung S."/>
            <person name="Kawahara F."/>
            <person name="Miranda-Saavedra D."/>
            <person name="Mourier T."/>
            <person name="Nagra H."/>
            <person name="Otto T.D."/>
            <person name="Rawlings N."/>
            <person name="Sanchez A."/>
            <person name="Sanders M."/>
            <person name="Subramaniam C."/>
            <person name="Tay Y."/>
            <person name="Dear P."/>
            <person name="Doerig C."/>
            <person name="Gruber A."/>
            <person name="Parkinson J."/>
            <person name="Shirley M."/>
            <person name="Wan K.L."/>
            <person name="Berriman M."/>
            <person name="Tomley F."/>
            <person name="Pain A."/>
        </authorList>
    </citation>
    <scope>NUCLEOTIDE SEQUENCE [LARGE SCALE GENOMIC DNA]</scope>
    <source>
        <strain evidence="18">Houghton</strain>
    </source>
</reference>
<evidence type="ECO:0000256" key="14">
    <source>
        <dbReference type="ARBA" id="ARBA00023160"/>
    </source>
</evidence>
<feature type="compositionally biased region" description="Gly residues" evidence="15">
    <location>
        <begin position="194"/>
        <end position="204"/>
    </location>
</feature>
<dbReference type="InterPro" id="IPR001199">
    <property type="entry name" value="Cyt_B5-like_heme/steroid-bd"/>
</dbReference>
<evidence type="ECO:0000256" key="10">
    <source>
        <dbReference type="ARBA" id="ARBA00022989"/>
    </source>
</evidence>
<evidence type="ECO:0000256" key="3">
    <source>
        <dbReference type="ARBA" id="ARBA00005747"/>
    </source>
</evidence>
<dbReference type="GO" id="GO:0005789">
    <property type="term" value="C:endoplasmic reticulum membrane"/>
    <property type="evidence" value="ECO:0007669"/>
    <property type="project" value="UniProtKB-SubCell"/>
</dbReference>
<comment type="cofactor">
    <cofactor evidence="1">
        <name>Zn(2+)</name>
        <dbReference type="ChEBI" id="CHEBI:29105"/>
    </cofactor>
</comment>
<dbReference type="PANTHER" id="PTHR12863:SF1">
    <property type="entry name" value="FATTY ACID 2-HYDROXYLASE"/>
    <property type="match status" value="1"/>
</dbReference>
<dbReference type="InterPro" id="IPR006694">
    <property type="entry name" value="Fatty_acid_hydroxylase"/>
</dbReference>
<dbReference type="VEuPathDB" id="ToxoDB:ENH_00023650"/>
<evidence type="ECO:0000256" key="6">
    <source>
        <dbReference type="ARBA" id="ARBA00022723"/>
    </source>
</evidence>
<name>U6MJS7_9EIME</name>
<proteinExistence type="inferred from homology"/>
<evidence type="ECO:0000256" key="15">
    <source>
        <dbReference type="SAM" id="MobiDB-lite"/>
    </source>
</evidence>
<keyword evidence="5 16" id="KW-0812">Transmembrane</keyword>
<feature type="domain" description="Cytochrome b5 heme-binding" evidence="17">
    <location>
        <begin position="49"/>
        <end position="125"/>
    </location>
</feature>
<dbReference type="SUPFAM" id="SSF55856">
    <property type="entry name" value="Cytochrome b5-like heme/steroid binding domain"/>
    <property type="match status" value="1"/>
</dbReference>
<dbReference type="InterPro" id="IPR014430">
    <property type="entry name" value="Scs7"/>
</dbReference>
<keyword evidence="7" id="KW-0256">Endoplasmic reticulum</keyword>
<feature type="transmembrane region" description="Helical" evidence="16">
    <location>
        <begin position="262"/>
        <end position="283"/>
    </location>
</feature>
<dbReference type="GO" id="GO:0005506">
    <property type="term" value="F:iron ion binding"/>
    <property type="evidence" value="ECO:0007669"/>
    <property type="project" value="InterPro"/>
</dbReference>
<evidence type="ECO:0000256" key="4">
    <source>
        <dbReference type="ARBA" id="ARBA00022516"/>
    </source>
</evidence>
<dbReference type="RefSeq" id="XP_013440066.1">
    <property type="nucleotide sequence ID" value="XM_013584612.1"/>
</dbReference>
<organism evidence="18 19">
    <name type="scientific">Eimeria necatrix</name>
    <dbReference type="NCBI Taxonomy" id="51315"/>
    <lineage>
        <taxon>Eukaryota</taxon>
        <taxon>Sar</taxon>
        <taxon>Alveolata</taxon>
        <taxon>Apicomplexa</taxon>
        <taxon>Conoidasida</taxon>
        <taxon>Coccidia</taxon>
        <taxon>Eucoccidiorida</taxon>
        <taxon>Eimeriorina</taxon>
        <taxon>Eimeriidae</taxon>
        <taxon>Eimeria</taxon>
    </lineage>
</organism>
<feature type="compositionally biased region" description="Low complexity" evidence="15">
    <location>
        <begin position="159"/>
        <end position="170"/>
    </location>
</feature>
<keyword evidence="10 16" id="KW-1133">Transmembrane helix</keyword>
<keyword evidence="8" id="KW-0276">Fatty acid metabolism</keyword>
<keyword evidence="11" id="KW-0560">Oxidoreductase</keyword>
<evidence type="ECO:0000256" key="13">
    <source>
        <dbReference type="ARBA" id="ARBA00023136"/>
    </source>
</evidence>
<evidence type="ECO:0000256" key="2">
    <source>
        <dbReference type="ARBA" id="ARBA00004477"/>
    </source>
</evidence>
<protein>
    <submittedName>
        <fullName evidence="18">Fatty acid hydroxylase, putative</fullName>
    </submittedName>
</protein>
<evidence type="ECO:0000259" key="17">
    <source>
        <dbReference type="PROSITE" id="PS50255"/>
    </source>
</evidence>
<evidence type="ECO:0000256" key="12">
    <source>
        <dbReference type="ARBA" id="ARBA00023098"/>
    </source>
</evidence>
<accession>U6MJS7</accession>
<dbReference type="Gene3D" id="3.10.120.10">
    <property type="entry name" value="Cytochrome b5-like heme/steroid binding domain"/>
    <property type="match status" value="1"/>
</dbReference>
<comment type="subcellular location">
    <subcellularLocation>
        <location evidence="2">Endoplasmic reticulum membrane</location>
        <topology evidence="2">Multi-pass membrane protein</topology>
    </subcellularLocation>
</comment>
<dbReference type="SMART" id="SM01117">
    <property type="entry name" value="Cyt-b5"/>
    <property type="match status" value="1"/>
</dbReference>
<keyword evidence="12" id="KW-0443">Lipid metabolism</keyword>
<keyword evidence="19" id="KW-1185">Reference proteome</keyword>
<keyword evidence="6" id="KW-0479">Metal-binding</keyword>